<accession>A0A553MMJ4</accession>
<feature type="region of interest" description="Disordered" evidence="1">
    <location>
        <begin position="1"/>
        <end position="65"/>
    </location>
</feature>
<evidence type="ECO:0000313" key="2">
    <source>
        <dbReference type="EMBL" id="TRY54408.1"/>
    </source>
</evidence>
<sequence>MDSTDGPPNGSPTLALPTVTPRRPPQPDPRAPNPPQSPPGSPPRRPDRPRTTDRPDHYGPNICEGNFDTVTMLRGEMFVFK</sequence>
<keyword evidence="3" id="KW-1185">Reference proteome</keyword>
<reference evidence="2 3" key="1">
    <citation type="journal article" date="2019" name="Sci. Data">
        <title>Hybrid genome assembly and annotation of Danionella translucida.</title>
        <authorList>
            <person name="Kadobianskyi M."/>
            <person name="Schulze L."/>
            <person name="Schuelke M."/>
            <person name="Judkewitz B."/>
        </authorList>
    </citation>
    <scope>NUCLEOTIDE SEQUENCE [LARGE SCALE GENOMIC DNA]</scope>
    <source>
        <strain evidence="2 3">Bolton</strain>
    </source>
</reference>
<dbReference type="EMBL" id="SRMA01027345">
    <property type="protein sequence ID" value="TRY54408.1"/>
    <property type="molecule type" value="Genomic_DNA"/>
</dbReference>
<feature type="compositionally biased region" description="Pro residues" evidence="1">
    <location>
        <begin position="22"/>
        <end position="43"/>
    </location>
</feature>
<dbReference type="SUPFAM" id="SSF50923">
    <property type="entry name" value="Hemopexin-like domain"/>
    <property type="match status" value="1"/>
</dbReference>
<proteinExistence type="predicted"/>
<name>A0A553MMJ4_9TELE</name>
<protein>
    <submittedName>
        <fullName evidence="2">Uncharacterized protein</fullName>
    </submittedName>
</protein>
<evidence type="ECO:0000256" key="1">
    <source>
        <dbReference type="SAM" id="MobiDB-lite"/>
    </source>
</evidence>
<dbReference type="AlphaFoldDB" id="A0A553MMJ4"/>
<dbReference type="Proteomes" id="UP000316079">
    <property type="component" value="Unassembled WGS sequence"/>
</dbReference>
<dbReference type="InterPro" id="IPR036375">
    <property type="entry name" value="Hemopexin-like_dom_sf"/>
</dbReference>
<evidence type="ECO:0000313" key="3">
    <source>
        <dbReference type="Proteomes" id="UP000316079"/>
    </source>
</evidence>
<organism evidence="2 3">
    <name type="scientific">Danionella cerebrum</name>
    <dbReference type="NCBI Taxonomy" id="2873325"/>
    <lineage>
        <taxon>Eukaryota</taxon>
        <taxon>Metazoa</taxon>
        <taxon>Chordata</taxon>
        <taxon>Craniata</taxon>
        <taxon>Vertebrata</taxon>
        <taxon>Euteleostomi</taxon>
        <taxon>Actinopterygii</taxon>
        <taxon>Neopterygii</taxon>
        <taxon>Teleostei</taxon>
        <taxon>Ostariophysi</taxon>
        <taxon>Cypriniformes</taxon>
        <taxon>Danionidae</taxon>
        <taxon>Danioninae</taxon>
        <taxon>Danionella</taxon>
    </lineage>
</organism>
<feature type="compositionally biased region" description="Basic and acidic residues" evidence="1">
    <location>
        <begin position="44"/>
        <end position="57"/>
    </location>
</feature>
<feature type="non-terminal residue" evidence="2">
    <location>
        <position position="81"/>
    </location>
</feature>
<gene>
    <name evidence="2" type="ORF">DNTS_023684</name>
</gene>
<comment type="caution">
    <text evidence="2">The sequence shown here is derived from an EMBL/GenBank/DDBJ whole genome shotgun (WGS) entry which is preliminary data.</text>
</comment>